<keyword evidence="1" id="KW-0812">Transmembrane</keyword>
<dbReference type="EMBL" id="MGJJ01000028">
    <property type="protein sequence ID" value="OGN04140.1"/>
    <property type="molecule type" value="Genomic_DNA"/>
</dbReference>
<keyword evidence="1" id="KW-0472">Membrane</keyword>
<feature type="transmembrane region" description="Helical" evidence="1">
    <location>
        <begin position="414"/>
        <end position="434"/>
    </location>
</feature>
<dbReference type="SUPFAM" id="SSF81296">
    <property type="entry name" value="E set domains"/>
    <property type="match status" value="1"/>
</dbReference>
<evidence type="ECO:0000256" key="1">
    <source>
        <dbReference type="SAM" id="Phobius"/>
    </source>
</evidence>
<proteinExistence type="predicted"/>
<dbReference type="Gene3D" id="2.60.40.10">
    <property type="entry name" value="Immunoglobulins"/>
    <property type="match status" value="1"/>
</dbReference>
<protein>
    <submittedName>
        <fullName evidence="2">Uncharacterized protein</fullName>
    </submittedName>
</protein>
<accession>A0A1F8EUX9</accession>
<dbReference type="InterPro" id="IPR014756">
    <property type="entry name" value="Ig_E-set"/>
</dbReference>
<dbReference type="InterPro" id="IPR013783">
    <property type="entry name" value="Ig-like_fold"/>
</dbReference>
<sequence>MKYLKIFFTIATIFIVVVFIKNYVAHAEEACCVPKGPNAAARYQEAINSAVNEYVKDPNNSEVVNALGNSSKMGIFLTGVADILKAGGYDAGRVSNCRENPDRPSNDAMIVGKSSVDPIYGDRYDMLKSYETNQIKNSQPSFTALERMTHCLGCTENYGDPPPKSDEVACGTGGPLPTPGVVNYACRKDVVSEKSSCEVDATGPYTSSSCDGKCEPPPPDTRYSCNASKQCVKNPNGIFSNCVAACGTPPKEAEAPIITNIKPTEAVVEQEIEVFGTNLGNVVSLISLADQSSVSFNGAIADASRTLTKFQVPSETASGTYQVLVFGWGKYASKSAISPQNLTVKIGGAPFTGSTVLGVPTEGLQTFGELFTFIFAWSLRLLGIAVFVRIFYAGILWFTAAGNTAKVTDAKGKMANAILGAILLLSAYLILYTINPDLVGGTWTLPGVGTTP</sequence>
<evidence type="ECO:0000313" key="2">
    <source>
        <dbReference type="EMBL" id="OGN04140.1"/>
    </source>
</evidence>
<dbReference type="AlphaFoldDB" id="A0A1F8EUX9"/>
<keyword evidence="1" id="KW-1133">Transmembrane helix</keyword>
<dbReference type="STRING" id="1802669.A2746_01765"/>
<name>A0A1F8EUX9_9BACT</name>
<evidence type="ECO:0000313" key="3">
    <source>
        <dbReference type="Proteomes" id="UP000177419"/>
    </source>
</evidence>
<gene>
    <name evidence="2" type="ORF">A2746_01765</name>
</gene>
<feature type="transmembrane region" description="Helical" evidence="1">
    <location>
        <begin position="381"/>
        <end position="402"/>
    </location>
</feature>
<organism evidence="2 3">
    <name type="scientific">Candidatus Yanofskybacteria bacterium RIFCSPHIGHO2_01_FULL_44_22</name>
    <dbReference type="NCBI Taxonomy" id="1802669"/>
    <lineage>
        <taxon>Bacteria</taxon>
        <taxon>Candidatus Yanofskyibacteriota</taxon>
    </lineage>
</organism>
<dbReference type="Proteomes" id="UP000177419">
    <property type="component" value="Unassembled WGS sequence"/>
</dbReference>
<comment type="caution">
    <text evidence="2">The sequence shown here is derived from an EMBL/GenBank/DDBJ whole genome shotgun (WGS) entry which is preliminary data.</text>
</comment>
<reference evidence="2 3" key="1">
    <citation type="journal article" date="2016" name="Nat. Commun.">
        <title>Thousands of microbial genomes shed light on interconnected biogeochemical processes in an aquifer system.</title>
        <authorList>
            <person name="Anantharaman K."/>
            <person name="Brown C.T."/>
            <person name="Hug L.A."/>
            <person name="Sharon I."/>
            <person name="Castelle C.J."/>
            <person name="Probst A.J."/>
            <person name="Thomas B.C."/>
            <person name="Singh A."/>
            <person name="Wilkins M.J."/>
            <person name="Karaoz U."/>
            <person name="Brodie E.L."/>
            <person name="Williams K.H."/>
            <person name="Hubbard S.S."/>
            <person name="Banfield J.F."/>
        </authorList>
    </citation>
    <scope>NUCLEOTIDE SEQUENCE [LARGE SCALE GENOMIC DNA]</scope>
</reference>